<keyword evidence="6" id="KW-0175">Coiled coil</keyword>
<evidence type="ECO:0000256" key="2">
    <source>
        <dbReference type="ARBA" id="ARBA00012438"/>
    </source>
</evidence>
<dbReference type="PANTHER" id="PTHR43304">
    <property type="entry name" value="PHYTOCHROME-LIKE PROTEIN CPH1"/>
    <property type="match status" value="1"/>
</dbReference>
<accession>A0ABS7GLD7</accession>
<dbReference type="CDD" id="cd00082">
    <property type="entry name" value="HisKA"/>
    <property type="match status" value="1"/>
</dbReference>
<feature type="domain" description="Histidine kinase" evidence="7">
    <location>
        <begin position="173"/>
        <end position="384"/>
    </location>
</feature>
<name>A0ABS7GLD7_9BACT</name>
<gene>
    <name evidence="10" type="ORF">K1Y79_24230</name>
</gene>
<evidence type="ECO:0000259" key="9">
    <source>
        <dbReference type="PROSITE" id="PS50113"/>
    </source>
</evidence>
<dbReference type="PRINTS" id="PR00344">
    <property type="entry name" value="BCTRLSENSOR"/>
</dbReference>
<dbReference type="RefSeq" id="WP_220252777.1">
    <property type="nucleotide sequence ID" value="NZ_JAICCF010000004.1"/>
</dbReference>
<dbReference type="EC" id="2.7.13.3" evidence="2"/>
<feature type="domain" description="PAC" evidence="9">
    <location>
        <begin position="103"/>
        <end position="155"/>
    </location>
</feature>
<dbReference type="InterPro" id="IPR035965">
    <property type="entry name" value="PAS-like_dom_sf"/>
</dbReference>
<evidence type="ECO:0000256" key="1">
    <source>
        <dbReference type="ARBA" id="ARBA00000085"/>
    </source>
</evidence>
<dbReference type="InterPro" id="IPR036890">
    <property type="entry name" value="HATPase_C_sf"/>
</dbReference>
<dbReference type="SMART" id="SM00086">
    <property type="entry name" value="PAC"/>
    <property type="match status" value="1"/>
</dbReference>
<dbReference type="SMART" id="SM00388">
    <property type="entry name" value="HisKA"/>
    <property type="match status" value="1"/>
</dbReference>
<evidence type="ECO:0000313" key="10">
    <source>
        <dbReference type="EMBL" id="MBW8687467.1"/>
    </source>
</evidence>
<evidence type="ECO:0000256" key="5">
    <source>
        <dbReference type="ARBA" id="ARBA00022777"/>
    </source>
</evidence>
<dbReference type="InterPro" id="IPR036097">
    <property type="entry name" value="HisK_dim/P_sf"/>
</dbReference>
<dbReference type="NCBIfam" id="TIGR00229">
    <property type="entry name" value="sensory_box"/>
    <property type="match status" value="1"/>
</dbReference>
<dbReference type="Pfam" id="PF13426">
    <property type="entry name" value="PAS_9"/>
    <property type="match status" value="1"/>
</dbReference>
<dbReference type="EMBL" id="JAICCF010000004">
    <property type="protein sequence ID" value="MBW8687467.1"/>
    <property type="molecule type" value="Genomic_DNA"/>
</dbReference>
<evidence type="ECO:0000256" key="6">
    <source>
        <dbReference type="SAM" id="Coils"/>
    </source>
</evidence>
<keyword evidence="3" id="KW-0597">Phosphoprotein</keyword>
<dbReference type="PROSITE" id="PS50109">
    <property type="entry name" value="HIS_KIN"/>
    <property type="match status" value="1"/>
</dbReference>
<dbReference type="InterPro" id="IPR004358">
    <property type="entry name" value="Sig_transdc_His_kin-like_C"/>
</dbReference>
<keyword evidence="5" id="KW-0418">Kinase</keyword>
<dbReference type="CDD" id="cd00130">
    <property type="entry name" value="PAS"/>
    <property type="match status" value="1"/>
</dbReference>
<dbReference type="SUPFAM" id="SSF47384">
    <property type="entry name" value="Homodimeric domain of signal transducing histidine kinase"/>
    <property type="match status" value="1"/>
</dbReference>
<dbReference type="SUPFAM" id="SSF55874">
    <property type="entry name" value="ATPase domain of HSP90 chaperone/DNA topoisomerase II/histidine kinase"/>
    <property type="match status" value="1"/>
</dbReference>
<dbReference type="Pfam" id="PF02518">
    <property type="entry name" value="HATPase_c"/>
    <property type="match status" value="1"/>
</dbReference>
<evidence type="ECO:0000256" key="4">
    <source>
        <dbReference type="ARBA" id="ARBA00022679"/>
    </source>
</evidence>
<dbReference type="PANTHER" id="PTHR43304:SF1">
    <property type="entry name" value="PAC DOMAIN-CONTAINING PROTEIN"/>
    <property type="match status" value="1"/>
</dbReference>
<dbReference type="InterPro" id="IPR000014">
    <property type="entry name" value="PAS"/>
</dbReference>
<dbReference type="Proteomes" id="UP000812961">
    <property type="component" value="Unassembled WGS sequence"/>
</dbReference>
<dbReference type="SUPFAM" id="SSF55785">
    <property type="entry name" value="PYP-like sensor domain (PAS domain)"/>
    <property type="match status" value="1"/>
</dbReference>
<dbReference type="Gene3D" id="1.10.287.130">
    <property type="match status" value="1"/>
</dbReference>
<protein>
    <recommendedName>
        <fullName evidence="2">histidine kinase</fullName>
        <ecNumber evidence="2">2.7.13.3</ecNumber>
    </recommendedName>
</protein>
<dbReference type="Gene3D" id="3.30.565.10">
    <property type="entry name" value="Histidine kinase-like ATPase, C-terminal domain"/>
    <property type="match status" value="1"/>
</dbReference>
<dbReference type="InterPro" id="IPR000700">
    <property type="entry name" value="PAS-assoc_C"/>
</dbReference>
<dbReference type="InterPro" id="IPR003661">
    <property type="entry name" value="HisK_dim/P_dom"/>
</dbReference>
<sequence length="384" mass="44044">MNRRRALRKRLHDAERQLHLARLELKQTRDSYQNMVEEVNDYAILMIAIDGTILNWNKGVEKIKGYTAGEVIGKDFRIFYTAKDRAAKVPEQLLAAAVADGRVQHEGWRLRKDGTLFWSNVTITAMHNRAGEVTGFLKITHDLTERRLAEENRRIYTEKLEIKNSELEQFTYIASHDLQEPLRSISSLAQMIVEQYAGKIDEHADAYLRFITQSVNRMSQLIKGLLDYSRLGKAEQDPHVDCNEIVATVLEDLQSSMRESQAIITVAHLPILSAYPMELKLLFQNLLSNAMKFRHKDRQLYIDVTACLTDEGWLFEIRDNGIGIEPRFGDKIFEIFQRLHSKAAYEGTGIGLAHCKKIVAMHNGRIWVDSIPGKGSRFKFIISA</sequence>
<evidence type="ECO:0000259" key="7">
    <source>
        <dbReference type="PROSITE" id="PS50109"/>
    </source>
</evidence>
<keyword evidence="11" id="KW-1185">Reference proteome</keyword>
<keyword evidence="4" id="KW-0808">Transferase</keyword>
<dbReference type="InterPro" id="IPR005467">
    <property type="entry name" value="His_kinase_dom"/>
</dbReference>
<dbReference type="InterPro" id="IPR052162">
    <property type="entry name" value="Sensor_kinase/Photoreceptor"/>
</dbReference>
<dbReference type="InterPro" id="IPR001610">
    <property type="entry name" value="PAC"/>
</dbReference>
<organism evidence="10 11">
    <name type="scientific">Chitinophaga rhizophila</name>
    <dbReference type="NCBI Taxonomy" id="2866212"/>
    <lineage>
        <taxon>Bacteria</taxon>
        <taxon>Pseudomonadati</taxon>
        <taxon>Bacteroidota</taxon>
        <taxon>Chitinophagia</taxon>
        <taxon>Chitinophagales</taxon>
        <taxon>Chitinophagaceae</taxon>
        <taxon>Chitinophaga</taxon>
    </lineage>
</organism>
<dbReference type="InterPro" id="IPR003594">
    <property type="entry name" value="HATPase_dom"/>
</dbReference>
<comment type="catalytic activity">
    <reaction evidence="1">
        <text>ATP + protein L-histidine = ADP + protein N-phospho-L-histidine.</text>
        <dbReference type="EC" id="2.7.13.3"/>
    </reaction>
</comment>
<dbReference type="PROSITE" id="PS50113">
    <property type="entry name" value="PAC"/>
    <property type="match status" value="1"/>
</dbReference>
<feature type="coiled-coil region" evidence="6">
    <location>
        <begin position="4"/>
        <end position="31"/>
    </location>
</feature>
<evidence type="ECO:0000256" key="3">
    <source>
        <dbReference type="ARBA" id="ARBA00022553"/>
    </source>
</evidence>
<dbReference type="Pfam" id="PF00512">
    <property type="entry name" value="HisKA"/>
    <property type="match status" value="1"/>
</dbReference>
<feature type="domain" description="PAS" evidence="8">
    <location>
        <begin position="28"/>
        <end position="101"/>
    </location>
</feature>
<comment type="caution">
    <text evidence="10">The sequence shown here is derived from an EMBL/GenBank/DDBJ whole genome shotgun (WGS) entry which is preliminary data.</text>
</comment>
<proteinExistence type="predicted"/>
<evidence type="ECO:0000259" key="8">
    <source>
        <dbReference type="PROSITE" id="PS50112"/>
    </source>
</evidence>
<dbReference type="Gene3D" id="3.30.450.20">
    <property type="entry name" value="PAS domain"/>
    <property type="match status" value="1"/>
</dbReference>
<evidence type="ECO:0000313" key="11">
    <source>
        <dbReference type="Proteomes" id="UP000812961"/>
    </source>
</evidence>
<reference evidence="10 11" key="1">
    <citation type="submission" date="2021-08" db="EMBL/GenBank/DDBJ databases">
        <title>The genome sequence of Chitinophaga sp. B61.</title>
        <authorList>
            <person name="Zhang X."/>
        </authorList>
    </citation>
    <scope>NUCLEOTIDE SEQUENCE [LARGE SCALE GENOMIC DNA]</scope>
    <source>
        <strain evidence="10 11">B61</strain>
    </source>
</reference>
<dbReference type="PROSITE" id="PS50112">
    <property type="entry name" value="PAS"/>
    <property type="match status" value="1"/>
</dbReference>
<dbReference type="SMART" id="SM00387">
    <property type="entry name" value="HATPase_c"/>
    <property type="match status" value="1"/>
</dbReference>